<feature type="domain" description="IDEAL" evidence="1">
    <location>
        <begin position="136"/>
        <end position="171"/>
    </location>
</feature>
<dbReference type="RefSeq" id="WP_126814808.1">
    <property type="nucleotide sequence ID" value="NZ_NGKC01000018.1"/>
</dbReference>
<evidence type="ECO:0000259" key="1">
    <source>
        <dbReference type="Pfam" id="PF08858"/>
    </source>
</evidence>
<dbReference type="InterPro" id="IPR038091">
    <property type="entry name" value="UPF0302_N_sf"/>
</dbReference>
<sequence length="181" mass="21925">MELSQKKEFVKWLLKSVSFKRREAYWILNYLLNHDMILNNVRFVQKSDETPRGLLMVDVFHDEPGLLLKKGKHFFDDPEQIFHEIRMNWREALFLEILFKDANQHVLYLSVLEDNPYAPWSESVDEDFLEELEGFLLEEERQYRIRYLEASIDRALEEEDKESFFNLLAELQELQKENNFS</sequence>
<evidence type="ECO:0000313" key="4">
    <source>
        <dbReference type="Proteomes" id="UP000286773"/>
    </source>
</evidence>
<dbReference type="Proteomes" id="UP000286773">
    <property type="component" value="Unassembled WGS sequence"/>
</dbReference>
<dbReference type="InterPro" id="IPR014957">
    <property type="entry name" value="IDEAL_dom"/>
</dbReference>
<dbReference type="Pfam" id="PF08864">
    <property type="entry name" value="UPF0302"/>
    <property type="match status" value="1"/>
</dbReference>
<dbReference type="AlphaFoldDB" id="A0A430AN69"/>
<accession>A0A430AN69</accession>
<organism evidence="3 4">
    <name type="scientific">Vagococcus acidifermentans</name>
    <dbReference type="NCBI Taxonomy" id="564710"/>
    <lineage>
        <taxon>Bacteria</taxon>
        <taxon>Bacillati</taxon>
        <taxon>Bacillota</taxon>
        <taxon>Bacilli</taxon>
        <taxon>Lactobacillales</taxon>
        <taxon>Enterococcaceae</taxon>
        <taxon>Vagococcus</taxon>
    </lineage>
</organism>
<protein>
    <submittedName>
        <fullName evidence="3">Uncharacterized protein</fullName>
    </submittedName>
</protein>
<dbReference type="Pfam" id="PF08858">
    <property type="entry name" value="IDEAL"/>
    <property type="match status" value="1"/>
</dbReference>
<keyword evidence="4" id="KW-1185">Reference proteome</keyword>
<dbReference type="PIRSF" id="PIRSF007165">
    <property type="entry name" value="UCP007165"/>
    <property type="match status" value="1"/>
</dbReference>
<evidence type="ECO:0000259" key="2">
    <source>
        <dbReference type="Pfam" id="PF08864"/>
    </source>
</evidence>
<gene>
    <name evidence="3" type="ORF">CBF27_12465</name>
</gene>
<comment type="caution">
    <text evidence="3">The sequence shown here is derived from an EMBL/GenBank/DDBJ whole genome shotgun (WGS) entry which is preliminary data.</text>
</comment>
<dbReference type="InterPro" id="IPR014963">
    <property type="entry name" value="UPF0302_N"/>
</dbReference>
<dbReference type="Gene3D" id="3.40.1530.30">
    <property type="entry name" value="Uncharacterised family UPF0302, N-terminal domain"/>
    <property type="match status" value="1"/>
</dbReference>
<dbReference type="InterPro" id="IPR011188">
    <property type="entry name" value="UPF0302"/>
</dbReference>
<proteinExistence type="predicted"/>
<feature type="domain" description="UPF0302" evidence="2">
    <location>
        <begin position="5"/>
        <end position="109"/>
    </location>
</feature>
<name>A0A430AN69_9ENTE</name>
<dbReference type="InterPro" id="IPR027393">
    <property type="entry name" value="Virus_scaffolding_prot_C"/>
</dbReference>
<dbReference type="EMBL" id="NGKC01000018">
    <property type="protein sequence ID" value="RSU09516.1"/>
    <property type="molecule type" value="Genomic_DNA"/>
</dbReference>
<evidence type="ECO:0000313" key="3">
    <source>
        <dbReference type="EMBL" id="RSU09516.1"/>
    </source>
</evidence>
<dbReference type="Gene3D" id="4.10.810.10">
    <property type="entry name" value="Virus Scaffolding Protein, Chain A"/>
    <property type="match status" value="1"/>
</dbReference>
<dbReference type="OrthoDB" id="2155814at2"/>
<reference evidence="3 4" key="1">
    <citation type="submission" date="2017-05" db="EMBL/GenBank/DDBJ databases">
        <title>Vagococcus spp. assemblies.</title>
        <authorList>
            <person name="Gulvik C.A."/>
        </authorList>
    </citation>
    <scope>NUCLEOTIDE SEQUENCE [LARGE SCALE GENOMIC DNA]</scope>
    <source>
        <strain evidence="3 4">LMG 24798</strain>
    </source>
</reference>